<protein>
    <submittedName>
        <fullName evidence="2">Uncharacterized protein</fullName>
    </submittedName>
</protein>
<gene>
    <name evidence="2" type="ORF">AVEN_128104_1</name>
</gene>
<comment type="caution">
    <text evidence="2">The sequence shown here is derived from an EMBL/GenBank/DDBJ whole genome shotgun (WGS) entry which is preliminary data.</text>
</comment>
<sequence>MRGCEHLEPFQSSKLWTVSMFPRINLLQLPSSPSRSLRRQRCLPESATAQVDSTQKSRGWKRKARSQNPEHSSTESCPSTMPYLKLIPIYK</sequence>
<evidence type="ECO:0000313" key="2">
    <source>
        <dbReference type="EMBL" id="GBL72917.1"/>
    </source>
</evidence>
<dbReference type="Proteomes" id="UP000499080">
    <property type="component" value="Unassembled WGS sequence"/>
</dbReference>
<feature type="compositionally biased region" description="Polar residues" evidence="1">
    <location>
        <begin position="47"/>
        <end position="57"/>
    </location>
</feature>
<accession>A0A4Y2A039</accession>
<proteinExistence type="predicted"/>
<name>A0A4Y2A039_ARAVE</name>
<dbReference type="EMBL" id="BGPR01000002">
    <property type="protein sequence ID" value="GBL72917.1"/>
    <property type="molecule type" value="Genomic_DNA"/>
</dbReference>
<feature type="compositionally biased region" description="Polar residues" evidence="1">
    <location>
        <begin position="66"/>
        <end position="79"/>
    </location>
</feature>
<reference evidence="2 3" key="1">
    <citation type="journal article" date="2019" name="Sci. Rep.">
        <title>Orb-weaving spider Araneus ventricosus genome elucidates the spidroin gene catalogue.</title>
        <authorList>
            <person name="Kono N."/>
            <person name="Nakamura H."/>
            <person name="Ohtoshi R."/>
            <person name="Moran D.A.P."/>
            <person name="Shinohara A."/>
            <person name="Yoshida Y."/>
            <person name="Fujiwara M."/>
            <person name="Mori M."/>
            <person name="Tomita M."/>
            <person name="Arakawa K."/>
        </authorList>
    </citation>
    <scope>NUCLEOTIDE SEQUENCE [LARGE SCALE GENOMIC DNA]</scope>
</reference>
<organism evidence="2 3">
    <name type="scientific">Araneus ventricosus</name>
    <name type="common">Orbweaver spider</name>
    <name type="synonym">Epeira ventricosa</name>
    <dbReference type="NCBI Taxonomy" id="182803"/>
    <lineage>
        <taxon>Eukaryota</taxon>
        <taxon>Metazoa</taxon>
        <taxon>Ecdysozoa</taxon>
        <taxon>Arthropoda</taxon>
        <taxon>Chelicerata</taxon>
        <taxon>Arachnida</taxon>
        <taxon>Araneae</taxon>
        <taxon>Araneomorphae</taxon>
        <taxon>Entelegynae</taxon>
        <taxon>Araneoidea</taxon>
        <taxon>Araneidae</taxon>
        <taxon>Araneus</taxon>
    </lineage>
</organism>
<evidence type="ECO:0000256" key="1">
    <source>
        <dbReference type="SAM" id="MobiDB-lite"/>
    </source>
</evidence>
<dbReference type="AlphaFoldDB" id="A0A4Y2A039"/>
<feature type="region of interest" description="Disordered" evidence="1">
    <location>
        <begin position="32"/>
        <end position="80"/>
    </location>
</feature>
<keyword evidence="3" id="KW-1185">Reference proteome</keyword>
<evidence type="ECO:0000313" key="3">
    <source>
        <dbReference type="Proteomes" id="UP000499080"/>
    </source>
</evidence>